<dbReference type="CDD" id="cd06170">
    <property type="entry name" value="LuxR_C_like"/>
    <property type="match status" value="1"/>
</dbReference>
<dbReference type="SUPFAM" id="SSF46894">
    <property type="entry name" value="C-terminal effector domain of the bipartite response regulators"/>
    <property type="match status" value="1"/>
</dbReference>
<dbReference type="InterPro" id="IPR039420">
    <property type="entry name" value="WalR-like"/>
</dbReference>
<dbReference type="PRINTS" id="PR00038">
    <property type="entry name" value="HTHLUXR"/>
</dbReference>
<evidence type="ECO:0000259" key="7">
    <source>
        <dbReference type="PROSITE" id="PS50043"/>
    </source>
</evidence>
<keyword evidence="1 5" id="KW-0597">Phosphoprotein</keyword>
<dbReference type="InterPro" id="IPR016032">
    <property type="entry name" value="Sig_transdc_resp-reg_C-effctor"/>
</dbReference>
<dbReference type="GO" id="GO:0003677">
    <property type="term" value="F:DNA binding"/>
    <property type="evidence" value="ECO:0007669"/>
    <property type="project" value="UniProtKB-KW"/>
</dbReference>
<evidence type="ECO:0000256" key="1">
    <source>
        <dbReference type="ARBA" id="ARBA00022553"/>
    </source>
</evidence>
<evidence type="ECO:0000256" key="5">
    <source>
        <dbReference type="PROSITE-ProRule" id="PRU00169"/>
    </source>
</evidence>
<evidence type="ECO:0000256" key="4">
    <source>
        <dbReference type="ARBA" id="ARBA00023163"/>
    </source>
</evidence>
<dbReference type="EMBL" id="CP001630">
    <property type="protein sequence ID" value="ACU36172.1"/>
    <property type="molecule type" value="Genomic_DNA"/>
</dbReference>
<dbReference type="Pfam" id="PF00072">
    <property type="entry name" value="Response_reg"/>
    <property type="match status" value="1"/>
</dbReference>
<dbReference type="SMART" id="SM00421">
    <property type="entry name" value="HTH_LUXR"/>
    <property type="match status" value="1"/>
</dbReference>
<keyword evidence="10" id="KW-1185">Reference proteome</keyword>
<dbReference type="Pfam" id="PF00196">
    <property type="entry name" value="GerE"/>
    <property type="match status" value="1"/>
</dbReference>
<dbReference type="STRING" id="446462.Amir_2232"/>
<evidence type="ECO:0000313" key="10">
    <source>
        <dbReference type="Proteomes" id="UP000002213"/>
    </source>
</evidence>
<dbReference type="Proteomes" id="UP000002213">
    <property type="component" value="Chromosome"/>
</dbReference>
<gene>
    <name evidence="9" type="ordered locus">Amir_2232</name>
</gene>
<sequence>MSRNEVGTGEVGTGEVGTGEVGTGEVGTGEVGTGEVGTGEAGTDAMSPGPMSAAPATLDPAGPPAAPPAPIGVVIADDQALLRGSFEVLVGSAPDLRVLGTAEDGERAVAVAARVRPDVVLMDVRMPNVDGIEATARICAAQAGVRVLILTTFDLDEYVYAALRAGASGFLLKDTPPADLLAAIRVVASGEALLSPSVTRRLITEFAARPAARPLPALDAVTAREREVLRLVAEGLSNTEITEALHVSRGTLKTHVGRLLHKLGARDRAQLVIAAYESGLVTAGRRAEPLPGALPGRGSGDR</sequence>
<dbReference type="eggNOG" id="COG2197">
    <property type="taxonomic scope" value="Bacteria"/>
</dbReference>
<evidence type="ECO:0000256" key="3">
    <source>
        <dbReference type="ARBA" id="ARBA00023125"/>
    </source>
</evidence>
<dbReference type="PROSITE" id="PS50110">
    <property type="entry name" value="RESPONSE_REGULATORY"/>
    <property type="match status" value="1"/>
</dbReference>
<dbReference type="Gene3D" id="3.40.50.2300">
    <property type="match status" value="1"/>
</dbReference>
<keyword evidence="4" id="KW-0804">Transcription</keyword>
<dbReference type="InterPro" id="IPR011006">
    <property type="entry name" value="CheY-like_superfamily"/>
</dbReference>
<dbReference type="CDD" id="cd17535">
    <property type="entry name" value="REC_NarL-like"/>
    <property type="match status" value="1"/>
</dbReference>
<dbReference type="InterPro" id="IPR001789">
    <property type="entry name" value="Sig_transdc_resp-reg_receiver"/>
</dbReference>
<dbReference type="KEGG" id="ami:Amir_2232"/>
<keyword evidence="3" id="KW-0238">DNA-binding</keyword>
<proteinExistence type="predicted"/>
<dbReference type="InterPro" id="IPR058245">
    <property type="entry name" value="NreC/VraR/RcsB-like_REC"/>
</dbReference>
<keyword evidence="2" id="KW-0805">Transcription regulation</keyword>
<dbReference type="InterPro" id="IPR000792">
    <property type="entry name" value="Tscrpt_reg_LuxR_C"/>
</dbReference>
<dbReference type="PANTHER" id="PTHR43214">
    <property type="entry name" value="TWO-COMPONENT RESPONSE REGULATOR"/>
    <property type="match status" value="1"/>
</dbReference>
<dbReference type="SMART" id="SM00448">
    <property type="entry name" value="REC"/>
    <property type="match status" value="1"/>
</dbReference>
<feature type="region of interest" description="Disordered" evidence="6">
    <location>
        <begin position="1"/>
        <end position="62"/>
    </location>
</feature>
<evidence type="ECO:0000256" key="6">
    <source>
        <dbReference type="SAM" id="MobiDB-lite"/>
    </source>
</evidence>
<dbReference type="PANTHER" id="PTHR43214:SF24">
    <property type="entry name" value="TRANSCRIPTIONAL REGULATORY PROTEIN NARL-RELATED"/>
    <property type="match status" value="1"/>
</dbReference>
<dbReference type="GO" id="GO:0000160">
    <property type="term" value="P:phosphorelay signal transduction system"/>
    <property type="evidence" value="ECO:0007669"/>
    <property type="project" value="InterPro"/>
</dbReference>
<evidence type="ECO:0000313" key="9">
    <source>
        <dbReference type="EMBL" id="ACU36172.1"/>
    </source>
</evidence>
<dbReference type="GO" id="GO:0006355">
    <property type="term" value="P:regulation of DNA-templated transcription"/>
    <property type="evidence" value="ECO:0007669"/>
    <property type="project" value="InterPro"/>
</dbReference>
<name>C6WIC9_ACTMD</name>
<dbReference type="SUPFAM" id="SSF52172">
    <property type="entry name" value="CheY-like"/>
    <property type="match status" value="1"/>
</dbReference>
<dbReference type="AlphaFoldDB" id="C6WIC9"/>
<dbReference type="PROSITE" id="PS50043">
    <property type="entry name" value="HTH_LUXR_2"/>
    <property type="match status" value="1"/>
</dbReference>
<accession>C6WIC9</accession>
<feature type="domain" description="Response regulatory" evidence="8">
    <location>
        <begin position="72"/>
        <end position="188"/>
    </location>
</feature>
<feature type="compositionally biased region" description="Gly residues" evidence="6">
    <location>
        <begin position="9"/>
        <end position="40"/>
    </location>
</feature>
<evidence type="ECO:0000259" key="8">
    <source>
        <dbReference type="PROSITE" id="PS50110"/>
    </source>
</evidence>
<feature type="domain" description="HTH luxR-type" evidence="7">
    <location>
        <begin position="214"/>
        <end position="279"/>
    </location>
</feature>
<feature type="compositionally biased region" description="Low complexity" evidence="6">
    <location>
        <begin position="41"/>
        <end position="60"/>
    </location>
</feature>
<dbReference type="HOGENOM" id="CLU_000445_90_10_11"/>
<organism evidence="9 10">
    <name type="scientific">Actinosynnema mirum (strain ATCC 29888 / DSM 43827 / JCM 3225 / NBRC 14064 / NCIMB 13271 / NRRL B-12336 / IMRU 3971 / 101)</name>
    <dbReference type="NCBI Taxonomy" id="446462"/>
    <lineage>
        <taxon>Bacteria</taxon>
        <taxon>Bacillati</taxon>
        <taxon>Actinomycetota</taxon>
        <taxon>Actinomycetes</taxon>
        <taxon>Pseudonocardiales</taxon>
        <taxon>Pseudonocardiaceae</taxon>
        <taxon>Actinosynnema</taxon>
    </lineage>
</organism>
<protein>
    <submittedName>
        <fullName evidence="9">Two component transcriptional regulator, LuxR family</fullName>
    </submittedName>
</protein>
<evidence type="ECO:0000256" key="2">
    <source>
        <dbReference type="ARBA" id="ARBA00023015"/>
    </source>
</evidence>
<feature type="modified residue" description="4-aspartylphosphate" evidence="5">
    <location>
        <position position="123"/>
    </location>
</feature>
<dbReference type="PROSITE" id="PS00622">
    <property type="entry name" value="HTH_LUXR_1"/>
    <property type="match status" value="1"/>
</dbReference>
<reference evidence="9 10" key="1">
    <citation type="journal article" date="2009" name="Stand. Genomic Sci.">
        <title>Complete genome sequence of Actinosynnema mirum type strain (101).</title>
        <authorList>
            <person name="Land M."/>
            <person name="Lapidus A."/>
            <person name="Mayilraj S."/>
            <person name="Chen F."/>
            <person name="Copeland A."/>
            <person name="Del Rio T.G."/>
            <person name="Nolan M."/>
            <person name="Lucas S."/>
            <person name="Tice H."/>
            <person name="Cheng J.F."/>
            <person name="Chertkov O."/>
            <person name="Bruce D."/>
            <person name="Goodwin L."/>
            <person name="Pitluck S."/>
            <person name="Rohde M."/>
            <person name="Goker M."/>
            <person name="Pati A."/>
            <person name="Ivanova N."/>
            <person name="Mavromatis K."/>
            <person name="Chen A."/>
            <person name="Palaniappan K."/>
            <person name="Hauser L."/>
            <person name="Chang Y.J."/>
            <person name="Jeffries C.C."/>
            <person name="Brettin T."/>
            <person name="Detter J.C."/>
            <person name="Han C."/>
            <person name="Chain P."/>
            <person name="Tindall B.J."/>
            <person name="Bristow J."/>
            <person name="Eisen J.A."/>
            <person name="Markowitz V."/>
            <person name="Hugenholtz P."/>
            <person name="Kyrpides N.C."/>
            <person name="Klenk H.P."/>
        </authorList>
    </citation>
    <scope>NUCLEOTIDE SEQUENCE [LARGE SCALE GENOMIC DNA]</scope>
    <source>
        <strain evidence="10">ATCC 29888 / DSM 43827 / JCM 3225 / NBRC 14064 / NCIMB 13271 / NRRL B-12336 / IMRU 3971 / 101</strain>
    </source>
</reference>